<protein>
    <submittedName>
        <fullName evidence="1">ABC transporter permease</fullName>
    </submittedName>
</protein>
<organism evidence="1 2">
    <name type="scientific">Burkholderia multivorans</name>
    <dbReference type="NCBI Taxonomy" id="87883"/>
    <lineage>
        <taxon>Bacteria</taxon>
        <taxon>Pseudomonadati</taxon>
        <taxon>Pseudomonadota</taxon>
        <taxon>Betaproteobacteria</taxon>
        <taxon>Burkholderiales</taxon>
        <taxon>Burkholderiaceae</taxon>
        <taxon>Burkholderia</taxon>
        <taxon>Burkholderia cepacia complex</taxon>
    </lineage>
</organism>
<comment type="caution">
    <text evidence="1">The sequence shown here is derived from an EMBL/GenBank/DDBJ whole genome shotgun (WGS) entry which is preliminary data.</text>
</comment>
<dbReference type="AlphaFoldDB" id="A0AAP2HPC9"/>
<name>A0AAP2HPC9_9BURK</name>
<reference evidence="1" key="1">
    <citation type="submission" date="2021-06" db="EMBL/GenBank/DDBJ databases">
        <title>A collection of bacterial strains from the Burkholderia cepacia Research Laboratory and Repository.</title>
        <authorList>
            <person name="Lipuma J."/>
            <person name="Spilker T."/>
        </authorList>
    </citation>
    <scope>NUCLEOTIDE SEQUENCE</scope>
    <source>
        <strain evidence="1">AU37435</strain>
    </source>
</reference>
<sequence>MFGHWAARELTHDELSKVSGAGNIPGAILGGLQGAVIGGLANAGGAMAIGAHWPSVGIAGMVSGGLAGAFAGFTGGPR</sequence>
<proteinExistence type="predicted"/>
<dbReference type="RefSeq" id="WP_006407135.1">
    <property type="nucleotide sequence ID" value="NZ_CADFGV010000018.1"/>
</dbReference>
<evidence type="ECO:0000313" key="1">
    <source>
        <dbReference type="EMBL" id="MBU9360189.1"/>
    </source>
</evidence>
<dbReference type="Proteomes" id="UP001196915">
    <property type="component" value="Unassembled WGS sequence"/>
</dbReference>
<gene>
    <name evidence="1" type="ORF">KTE52_28035</name>
</gene>
<dbReference type="EMBL" id="JAHPMX010000024">
    <property type="protein sequence ID" value="MBU9360189.1"/>
    <property type="molecule type" value="Genomic_DNA"/>
</dbReference>
<evidence type="ECO:0000313" key="2">
    <source>
        <dbReference type="Proteomes" id="UP001196915"/>
    </source>
</evidence>
<accession>A0AAP2HPC9</accession>